<protein>
    <submittedName>
        <fullName evidence="2">Uncharacterized protein</fullName>
    </submittedName>
</protein>
<feature type="compositionally biased region" description="Basic and acidic residues" evidence="1">
    <location>
        <begin position="22"/>
        <end position="34"/>
    </location>
</feature>
<dbReference type="Proteomes" id="UP001420932">
    <property type="component" value="Unassembled WGS sequence"/>
</dbReference>
<keyword evidence="3" id="KW-1185">Reference proteome</keyword>
<gene>
    <name evidence="2" type="ORF">Syun_021498</name>
</gene>
<proteinExistence type="predicted"/>
<feature type="compositionally biased region" description="Basic residues" evidence="1">
    <location>
        <begin position="35"/>
        <end position="44"/>
    </location>
</feature>
<feature type="compositionally biased region" description="Basic and acidic residues" evidence="1">
    <location>
        <begin position="45"/>
        <end position="57"/>
    </location>
</feature>
<organism evidence="2 3">
    <name type="scientific">Stephania yunnanensis</name>
    <dbReference type="NCBI Taxonomy" id="152371"/>
    <lineage>
        <taxon>Eukaryota</taxon>
        <taxon>Viridiplantae</taxon>
        <taxon>Streptophyta</taxon>
        <taxon>Embryophyta</taxon>
        <taxon>Tracheophyta</taxon>
        <taxon>Spermatophyta</taxon>
        <taxon>Magnoliopsida</taxon>
        <taxon>Ranunculales</taxon>
        <taxon>Menispermaceae</taxon>
        <taxon>Menispermoideae</taxon>
        <taxon>Cissampelideae</taxon>
        <taxon>Stephania</taxon>
    </lineage>
</organism>
<evidence type="ECO:0000313" key="3">
    <source>
        <dbReference type="Proteomes" id="UP001420932"/>
    </source>
</evidence>
<evidence type="ECO:0000256" key="1">
    <source>
        <dbReference type="SAM" id="MobiDB-lite"/>
    </source>
</evidence>
<comment type="caution">
    <text evidence="2">The sequence shown here is derived from an EMBL/GenBank/DDBJ whole genome shotgun (WGS) entry which is preliminary data.</text>
</comment>
<evidence type="ECO:0000313" key="2">
    <source>
        <dbReference type="EMBL" id="KAK9114701.1"/>
    </source>
</evidence>
<dbReference type="AlphaFoldDB" id="A0AAP0NSB6"/>
<name>A0AAP0NSB6_9MAGN</name>
<dbReference type="EMBL" id="JBBNAF010000009">
    <property type="protein sequence ID" value="KAK9114701.1"/>
    <property type="molecule type" value="Genomic_DNA"/>
</dbReference>
<feature type="region of interest" description="Disordered" evidence="1">
    <location>
        <begin position="16"/>
        <end position="59"/>
    </location>
</feature>
<accession>A0AAP0NSB6</accession>
<reference evidence="2 3" key="1">
    <citation type="submission" date="2024-01" db="EMBL/GenBank/DDBJ databases">
        <title>Genome assemblies of Stephania.</title>
        <authorList>
            <person name="Yang L."/>
        </authorList>
    </citation>
    <scope>NUCLEOTIDE SEQUENCE [LARGE SCALE GENOMIC DNA]</scope>
    <source>
        <strain evidence="2">YNDBR</strain>
        <tissue evidence="2">Leaf</tissue>
    </source>
</reference>
<sequence length="96" mass="11105">MKKNSENPLKLILKGLCMHLPNNEDTKEEQGDDKKKKKKKKKRDKNAEATARKRSPDEVLDEMWSKTFKPSSTGSERLAYFGLINREGQLAKQHSF</sequence>